<dbReference type="RefSeq" id="WP_169297674.1">
    <property type="nucleotide sequence ID" value="NZ_JABBNI010000017.1"/>
</dbReference>
<comment type="caution">
    <text evidence="1">The sequence shown here is derived from an EMBL/GenBank/DDBJ whole genome shotgun (WGS) entry which is preliminary data.</text>
</comment>
<dbReference type="EMBL" id="JABBNI010000017">
    <property type="protein sequence ID" value="NMM63073.1"/>
    <property type="molecule type" value="Genomic_DNA"/>
</dbReference>
<evidence type="ECO:0000313" key="2">
    <source>
        <dbReference type="Proteomes" id="UP000537131"/>
    </source>
</evidence>
<protein>
    <submittedName>
        <fullName evidence="1">Uncharacterized protein</fullName>
    </submittedName>
</protein>
<gene>
    <name evidence="1" type="ORF">HBE96_10240</name>
</gene>
<accession>A0A7Y0EGK6</accession>
<keyword evidence="2" id="KW-1185">Reference proteome</keyword>
<dbReference type="AlphaFoldDB" id="A0A7Y0EGK6"/>
<dbReference type="Pfam" id="PF19652">
    <property type="entry name" value="DUF6155"/>
    <property type="match status" value="1"/>
</dbReference>
<dbReference type="InterPro" id="IPR046153">
    <property type="entry name" value="DUF6155"/>
</dbReference>
<proteinExistence type="predicted"/>
<reference evidence="1 2" key="1">
    <citation type="submission" date="2020-06" db="EMBL/GenBank/DDBJ databases">
        <title>Complete Genome Sequence of Clostridium muelleri sp. nov. P21T, an Acid-Alcohol Producing Acetogen Isolated from Old Hay.</title>
        <authorList>
            <person name="Duncan K.E."/>
            <person name="Tanner R.S."/>
        </authorList>
    </citation>
    <scope>NUCLEOTIDE SEQUENCE [LARGE SCALE GENOMIC DNA]</scope>
    <source>
        <strain evidence="1 2">P21</strain>
    </source>
</reference>
<sequence length="323" mass="38054">MKKNEYLLSAAEVKNILNQQSRETLIELLVESYKSIPQLKEYITVKYSNNDTVQQIFEVYKNKVHDVFFPKSMKAQFKIGQARKAVNDFKKLCSDEKLLVDLMLYYVEMGVEFTNTYGDISDSFYSSIESMYKSVVNSINKYKNPEIFSIFRNRLKAVVDDTSGIGWGFHDILREYYAEIKWLELEDIGVDDKELTQIKEYISNRLRRRNNIPNFDEKIDINKVVSEIIDADEVFFSKMEAKGGNYSNDDEYNFISEKTGYSIEIIELILWQRYCYEMENDYWQYNQGKCSKCGSSKLYIKEVPNEDFVDKVICKICGTEFIR</sequence>
<organism evidence="1 2">
    <name type="scientific">Clostridium muellerianum</name>
    <dbReference type="NCBI Taxonomy" id="2716538"/>
    <lineage>
        <taxon>Bacteria</taxon>
        <taxon>Bacillati</taxon>
        <taxon>Bacillota</taxon>
        <taxon>Clostridia</taxon>
        <taxon>Eubacteriales</taxon>
        <taxon>Clostridiaceae</taxon>
        <taxon>Clostridium</taxon>
    </lineage>
</organism>
<evidence type="ECO:0000313" key="1">
    <source>
        <dbReference type="EMBL" id="NMM63073.1"/>
    </source>
</evidence>
<name>A0A7Y0EGK6_9CLOT</name>
<dbReference type="Proteomes" id="UP000537131">
    <property type="component" value="Unassembled WGS sequence"/>
</dbReference>